<protein>
    <recommendedName>
        <fullName evidence="3">Inhibitor I9 domain-containing protein</fullName>
    </recommendedName>
</protein>
<evidence type="ECO:0000259" key="3">
    <source>
        <dbReference type="Pfam" id="PF05922"/>
    </source>
</evidence>
<dbReference type="Gene3D" id="3.40.50.200">
    <property type="entry name" value="Peptidase S8/S53 domain"/>
    <property type="match status" value="1"/>
</dbReference>
<dbReference type="SUPFAM" id="SSF52743">
    <property type="entry name" value="Subtilisin-like"/>
    <property type="match status" value="1"/>
</dbReference>
<dbReference type="Gene3D" id="3.30.70.80">
    <property type="entry name" value="Peptidase S8 propeptide/proteinase inhibitor I9"/>
    <property type="match status" value="1"/>
</dbReference>
<proteinExistence type="inferred from homology"/>
<keyword evidence="2" id="KW-0732">Signal</keyword>
<evidence type="ECO:0000256" key="2">
    <source>
        <dbReference type="ARBA" id="ARBA00022729"/>
    </source>
</evidence>
<feature type="non-terminal residue" evidence="4">
    <location>
        <position position="139"/>
    </location>
</feature>
<accession>A0ABS8Y6U6</accession>
<dbReference type="Proteomes" id="UP000823775">
    <property type="component" value="Unassembled WGS sequence"/>
</dbReference>
<name>A0ABS8Y6U6_DATST</name>
<evidence type="ECO:0000313" key="5">
    <source>
        <dbReference type="Proteomes" id="UP000823775"/>
    </source>
</evidence>
<sequence length="139" mass="15406">MDLSVMPKDFSNHHSWYLTTLSSVSDSSTNSKNFLTSKLVYAYTNVINGFSATLSPSELEAIKKSPNYVSSMKDMSVKIDTTHTSQFLGLNSESGVWLKSDYGKDVIVGLVDTGIWPESKSYSDDGMIEVPSRWKGECE</sequence>
<dbReference type="InterPro" id="IPR045051">
    <property type="entry name" value="SBT"/>
</dbReference>
<dbReference type="InterPro" id="IPR037045">
    <property type="entry name" value="S8pro/Inhibitor_I9_sf"/>
</dbReference>
<keyword evidence="5" id="KW-1185">Reference proteome</keyword>
<gene>
    <name evidence="4" type="ORF">HAX54_018342</name>
</gene>
<dbReference type="EMBL" id="JACEIK010022450">
    <property type="protein sequence ID" value="MCE5166386.1"/>
    <property type="molecule type" value="Genomic_DNA"/>
</dbReference>
<evidence type="ECO:0000256" key="1">
    <source>
        <dbReference type="ARBA" id="ARBA00011073"/>
    </source>
</evidence>
<dbReference type="InterPro" id="IPR036852">
    <property type="entry name" value="Peptidase_S8/S53_dom_sf"/>
</dbReference>
<dbReference type="InterPro" id="IPR010259">
    <property type="entry name" value="S8pro/Inhibitor_I9"/>
</dbReference>
<feature type="domain" description="Inhibitor I9" evidence="3">
    <location>
        <begin position="6"/>
        <end position="79"/>
    </location>
</feature>
<reference evidence="4 5" key="1">
    <citation type="journal article" date="2021" name="BMC Genomics">
        <title>Datura genome reveals duplications of psychoactive alkaloid biosynthetic genes and high mutation rate following tissue culture.</title>
        <authorList>
            <person name="Rajewski A."/>
            <person name="Carter-House D."/>
            <person name="Stajich J."/>
            <person name="Litt A."/>
        </authorList>
    </citation>
    <scope>NUCLEOTIDE SEQUENCE [LARGE SCALE GENOMIC DNA]</scope>
    <source>
        <strain evidence="4">AR-01</strain>
    </source>
</reference>
<comment type="caution">
    <text evidence="4">The sequence shown here is derived from an EMBL/GenBank/DDBJ whole genome shotgun (WGS) entry which is preliminary data.</text>
</comment>
<dbReference type="PANTHER" id="PTHR10795">
    <property type="entry name" value="PROPROTEIN CONVERTASE SUBTILISIN/KEXIN"/>
    <property type="match status" value="1"/>
</dbReference>
<organism evidence="4 5">
    <name type="scientific">Datura stramonium</name>
    <name type="common">Jimsonweed</name>
    <name type="synonym">Common thornapple</name>
    <dbReference type="NCBI Taxonomy" id="4076"/>
    <lineage>
        <taxon>Eukaryota</taxon>
        <taxon>Viridiplantae</taxon>
        <taxon>Streptophyta</taxon>
        <taxon>Embryophyta</taxon>
        <taxon>Tracheophyta</taxon>
        <taxon>Spermatophyta</taxon>
        <taxon>Magnoliopsida</taxon>
        <taxon>eudicotyledons</taxon>
        <taxon>Gunneridae</taxon>
        <taxon>Pentapetalae</taxon>
        <taxon>asterids</taxon>
        <taxon>lamiids</taxon>
        <taxon>Solanales</taxon>
        <taxon>Solanaceae</taxon>
        <taxon>Solanoideae</taxon>
        <taxon>Datureae</taxon>
        <taxon>Datura</taxon>
    </lineage>
</organism>
<evidence type="ECO:0000313" key="4">
    <source>
        <dbReference type="EMBL" id="MCE5166386.1"/>
    </source>
</evidence>
<dbReference type="Pfam" id="PF05922">
    <property type="entry name" value="Inhibitor_I9"/>
    <property type="match status" value="1"/>
</dbReference>
<comment type="similarity">
    <text evidence="1">Belongs to the peptidase S8 family.</text>
</comment>